<dbReference type="Gene3D" id="2.40.50.100">
    <property type="match status" value="1"/>
</dbReference>
<dbReference type="InterPro" id="IPR027417">
    <property type="entry name" value="P-loop_NTPase"/>
</dbReference>
<dbReference type="AlphaFoldDB" id="A0A0G3Z652"/>
<dbReference type="PANTHER" id="PTHR42781:SF4">
    <property type="entry name" value="SPERMIDINE_PUTRESCINE IMPORT ATP-BINDING PROTEIN POTA"/>
    <property type="match status" value="1"/>
</dbReference>
<keyword evidence="1" id="KW-0813">Transport</keyword>
<keyword evidence="4" id="KW-0547">Nucleotide-binding</keyword>
<evidence type="ECO:0000313" key="7">
    <source>
        <dbReference type="EMBL" id="RQT29284.1"/>
    </source>
</evidence>
<dbReference type="InterPro" id="IPR013611">
    <property type="entry name" value="Transp-assoc_OB_typ2"/>
</dbReference>
<organism evidence="7 8">
    <name type="scientific">Burkholderia contaminans</name>
    <dbReference type="NCBI Taxonomy" id="488447"/>
    <lineage>
        <taxon>Bacteria</taxon>
        <taxon>Pseudomonadati</taxon>
        <taxon>Pseudomonadota</taxon>
        <taxon>Betaproteobacteria</taxon>
        <taxon>Burkholderiales</taxon>
        <taxon>Burkholderiaceae</taxon>
        <taxon>Burkholderia</taxon>
        <taxon>Burkholderia cepacia complex</taxon>
    </lineage>
</organism>
<evidence type="ECO:0000256" key="2">
    <source>
        <dbReference type="ARBA" id="ARBA00022475"/>
    </source>
</evidence>
<evidence type="ECO:0000256" key="1">
    <source>
        <dbReference type="ARBA" id="ARBA00022448"/>
    </source>
</evidence>
<dbReference type="InterPro" id="IPR017871">
    <property type="entry name" value="ABC_transporter-like_CS"/>
</dbReference>
<reference evidence="7 8" key="1">
    <citation type="submission" date="2018-08" db="EMBL/GenBank/DDBJ databases">
        <title>Comparative analysis of Burkholderia isolates from Puerto Rico.</title>
        <authorList>
            <person name="Hall C."/>
            <person name="Sahl J."/>
            <person name="Wagner D."/>
        </authorList>
    </citation>
    <scope>NUCLEOTIDE SEQUENCE [LARGE SCALE GENOMIC DNA]</scope>
    <source>
        <strain evidence="7 8">Bp9001</strain>
    </source>
</reference>
<keyword evidence="5 7" id="KW-0067">ATP-binding</keyword>
<comment type="caution">
    <text evidence="7">The sequence shown here is derived from an EMBL/GenBank/DDBJ whole genome shotgun (WGS) entry which is preliminary data.</text>
</comment>
<evidence type="ECO:0000256" key="4">
    <source>
        <dbReference type="ARBA" id="ARBA00022741"/>
    </source>
</evidence>
<dbReference type="GO" id="GO:0022857">
    <property type="term" value="F:transmembrane transporter activity"/>
    <property type="evidence" value="ECO:0007669"/>
    <property type="project" value="InterPro"/>
</dbReference>
<keyword evidence="3" id="KW-0997">Cell inner membrane</keyword>
<evidence type="ECO:0000256" key="5">
    <source>
        <dbReference type="ARBA" id="ARBA00022840"/>
    </source>
</evidence>
<dbReference type="PROSITE" id="PS50893">
    <property type="entry name" value="ABC_TRANSPORTER_2"/>
    <property type="match status" value="1"/>
</dbReference>
<gene>
    <name evidence="7" type="ORF">DF037_15135</name>
</gene>
<dbReference type="SUPFAM" id="SSF50331">
    <property type="entry name" value="MOP-like"/>
    <property type="match status" value="1"/>
</dbReference>
<dbReference type="GO" id="GO:0005524">
    <property type="term" value="F:ATP binding"/>
    <property type="evidence" value="ECO:0007669"/>
    <property type="project" value="UniProtKB-KW"/>
</dbReference>
<dbReference type="PROSITE" id="PS00211">
    <property type="entry name" value="ABC_TRANSPORTER_1"/>
    <property type="match status" value="1"/>
</dbReference>
<dbReference type="Proteomes" id="UP000269271">
    <property type="component" value="Unassembled WGS sequence"/>
</dbReference>
<dbReference type="Gene3D" id="3.40.50.300">
    <property type="entry name" value="P-loop containing nucleotide triphosphate hydrolases"/>
    <property type="match status" value="1"/>
</dbReference>
<dbReference type="InterPro" id="IPR003593">
    <property type="entry name" value="AAA+_ATPase"/>
</dbReference>
<dbReference type="Pfam" id="PF00005">
    <property type="entry name" value="ABC_tran"/>
    <property type="match status" value="1"/>
</dbReference>
<dbReference type="EMBL" id="QTQX01000008">
    <property type="protein sequence ID" value="RQT29284.1"/>
    <property type="molecule type" value="Genomic_DNA"/>
</dbReference>
<accession>A0A0G3Z652</accession>
<evidence type="ECO:0000256" key="3">
    <source>
        <dbReference type="ARBA" id="ARBA00022519"/>
    </source>
</evidence>
<dbReference type="InterPro" id="IPR008995">
    <property type="entry name" value="Mo/tungstate-bd_C_term_dom"/>
</dbReference>
<dbReference type="KEGG" id="bcon:NL30_35630"/>
<keyword evidence="2" id="KW-1003">Cell membrane</keyword>
<dbReference type="InterPro" id="IPR050093">
    <property type="entry name" value="ABC_SmlMolc_Importer"/>
</dbReference>
<dbReference type="Pfam" id="PF08402">
    <property type="entry name" value="TOBE_2"/>
    <property type="match status" value="1"/>
</dbReference>
<sequence length="362" mass="39922">MTSAFLQIQRLRKTYDDVVAIDQVSLDVRKGEFMTFLGPSGSGKSTTLYIVAGFQEPTEGRVLLDGKPLLAVAPNKRNIGMVFQRYTLFPHLTVGQNVAFPLRVRRQPEAEISRKVDKMLELVHLSEFRDRMPAQLSGGQQQRVAIARALAYDPPVLLMDEPLSALDKKLREEIQLELRRIHQETGVTILYVTHDQEEALRLSDRIAVFNKGCIEQCGTGEELYANPASRFVANFIGNSNFLPVRVTSSGTAQSNAVFPSGHHVATAGNASVAVGGDGTLMVRPEQMRIRAAHAAQGMAGLPVTVRDITYLGDAMHYSVTTPWEQEISVRMPAGDHRDSGIVVGTRALVDWDARDVRLFAQA</sequence>
<dbReference type="SMART" id="SM00382">
    <property type="entry name" value="AAA"/>
    <property type="match status" value="1"/>
</dbReference>
<keyword evidence="3" id="KW-0472">Membrane</keyword>
<dbReference type="GO" id="GO:0016887">
    <property type="term" value="F:ATP hydrolysis activity"/>
    <property type="evidence" value="ECO:0007669"/>
    <property type="project" value="InterPro"/>
</dbReference>
<feature type="domain" description="ABC transporter" evidence="6">
    <location>
        <begin position="6"/>
        <end position="236"/>
    </location>
</feature>
<dbReference type="PANTHER" id="PTHR42781">
    <property type="entry name" value="SPERMIDINE/PUTRESCINE IMPORT ATP-BINDING PROTEIN POTA"/>
    <property type="match status" value="1"/>
</dbReference>
<dbReference type="GO" id="GO:0015847">
    <property type="term" value="P:putrescine transport"/>
    <property type="evidence" value="ECO:0007669"/>
    <property type="project" value="UniProtKB-ARBA"/>
</dbReference>
<dbReference type="FunFam" id="3.40.50.300:FF:000133">
    <property type="entry name" value="Spermidine/putrescine import ATP-binding protein PotA"/>
    <property type="match status" value="1"/>
</dbReference>
<evidence type="ECO:0000313" key="8">
    <source>
        <dbReference type="Proteomes" id="UP000269271"/>
    </source>
</evidence>
<dbReference type="RefSeq" id="WP_047853308.1">
    <property type="nucleotide sequence ID" value="NZ_CP009745.1"/>
</dbReference>
<accession>A0A1C8ZM62</accession>
<dbReference type="InterPro" id="IPR003439">
    <property type="entry name" value="ABC_transporter-like_ATP-bd"/>
</dbReference>
<evidence type="ECO:0000259" key="6">
    <source>
        <dbReference type="PROSITE" id="PS50893"/>
    </source>
</evidence>
<dbReference type="GO" id="GO:0043190">
    <property type="term" value="C:ATP-binding cassette (ABC) transporter complex"/>
    <property type="evidence" value="ECO:0007669"/>
    <property type="project" value="InterPro"/>
</dbReference>
<protein>
    <submittedName>
        <fullName evidence="7">ABC transporter ATP-binding protein</fullName>
    </submittedName>
</protein>
<name>A0A0G3Z652_9BURK</name>
<proteinExistence type="predicted"/>
<dbReference type="SUPFAM" id="SSF52540">
    <property type="entry name" value="P-loop containing nucleoside triphosphate hydrolases"/>
    <property type="match status" value="1"/>
</dbReference>